<accession>A0A8X8GFB1</accession>
<dbReference type="SUPFAM" id="SSF54523">
    <property type="entry name" value="Pili subunits"/>
    <property type="match status" value="1"/>
</dbReference>
<keyword evidence="8 10" id="KW-1133">Transmembrane helix</keyword>
<keyword evidence="7 10" id="KW-0812">Transmembrane</keyword>
<evidence type="ECO:0000256" key="1">
    <source>
        <dbReference type="ARBA" id="ARBA00004377"/>
    </source>
</evidence>
<dbReference type="PANTHER" id="PTHR39583">
    <property type="entry name" value="TYPE II SECRETION SYSTEM PROTEIN J-RELATED"/>
    <property type="match status" value="1"/>
</dbReference>
<dbReference type="InterPro" id="IPR010055">
    <property type="entry name" value="T2SS_protein-GspJ"/>
</dbReference>
<dbReference type="GO" id="GO:0005886">
    <property type="term" value="C:plasma membrane"/>
    <property type="evidence" value="ECO:0007669"/>
    <property type="project" value="UniProtKB-SubCell"/>
</dbReference>
<keyword evidence="5" id="KW-0488">Methylation</keyword>
<dbReference type="Proteomes" id="UP000887320">
    <property type="component" value="Unassembled WGS sequence"/>
</dbReference>
<feature type="transmembrane region" description="Helical" evidence="10">
    <location>
        <begin position="21"/>
        <end position="44"/>
    </location>
</feature>
<evidence type="ECO:0000256" key="9">
    <source>
        <dbReference type="ARBA" id="ARBA00023136"/>
    </source>
</evidence>
<dbReference type="EMBL" id="JAHWXT010000006">
    <property type="protein sequence ID" value="MCF0266108.1"/>
    <property type="molecule type" value="Genomic_DNA"/>
</dbReference>
<dbReference type="Pfam" id="PF07963">
    <property type="entry name" value="N_methyl"/>
    <property type="match status" value="1"/>
</dbReference>
<reference evidence="11" key="1">
    <citation type="submission" date="2021-07" db="EMBL/GenBank/DDBJ databases">
        <authorList>
            <person name="Fernandez M."/>
            <person name="Pereira P."/>
            <person name="Torres Tejerizo G.A."/>
            <person name="Gonzalez P."/>
            <person name="Agostini E."/>
        </authorList>
    </citation>
    <scope>NUCLEOTIDE SEQUENCE</scope>
    <source>
        <strain evidence="11">SFC 500-1A</strain>
    </source>
</reference>
<evidence type="ECO:0000256" key="4">
    <source>
        <dbReference type="ARBA" id="ARBA00022475"/>
    </source>
</evidence>
<evidence type="ECO:0000256" key="6">
    <source>
        <dbReference type="ARBA" id="ARBA00022519"/>
    </source>
</evidence>
<dbReference type="RefSeq" id="WP_234623999.1">
    <property type="nucleotide sequence ID" value="NZ_JAHWXT010000006.1"/>
</dbReference>
<dbReference type="NCBIfam" id="TIGR01711">
    <property type="entry name" value="gspJ"/>
    <property type="match status" value="1"/>
</dbReference>
<protein>
    <recommendedName>
        <fullName evidence="3">Type II secretion system protein J</fullName>
    </recommendedName>
</protein>
<proteinExistence type="inferred from homology"/>
<evidence type="ECO:0000256" key="5">
    <source>
        <dbReference type="ARBA" id="ARBA00022481"/>
    </source>
</evidence>
<dbReference type="GO" id="GO:0015627">
    <property type="term" value="C:type II protein secretion system complex"/>
    <property type="evidence" value="ECO:0007669"/>
    <property type="project" value="InterPro"/>
</dbReference>
<name>A0A8X8GFB1_ACIGI</name>
<comment type="caution">
    <text evidence="11">The sequence shown here is derived from an EMBL/GenBank/DDBJ whole genome shotgun (WGS) entry which is preliminary data.</text>
</comment>
<evidence type="ECO:0000256" key="7">
    <source>
        <dbReference type="ARBA" id="ARBA00022692"/>
    </source>
</evidence>
<dbReference type="PROSITE" id="PS00409">
    <property type="entry name" value="PROKAR_NTER_METHYL"/>
    <property type="match status" value="1"/>
</dbReference>
<comment type="subcellular location">
    <subcellularLocation>
        <location evidence="1">Cell inner membrane</location>
        <topology evidence="1">Single-pass membrane protein</topology>
    </subcellularLocation>
</comment>
<keyword evidence="9 10" id="KW-0472">Membrane</keyword>
<evidence type="ECO:0000256" key="10">
    <source>
        <dbReference type="SAM" id="Phobius"/>
    </source>
</evidence>
<dbReference type="InterPro" id="IPR045584">
    <property type="entry name" value="Pilin-like"/>
</dbReference>
<dbReference type="NCBIfam" id="TIGR02532">
    <property type="entry name" value="IV_pilin_GFxxxE"/>
    <property type="match status" value="1"/>
</dbReference>
<sequence length="218" mass="25202">MMNLIKHKKNQTVYSQKSTGFTLIELLVAIAIFAVLSALGWKIFDYLIKVKDRNVIYEENLGQLQGAYQQIQRDTLQIVPISARSGEEIEPALRLDNQKLSFSKTGVTDPLKQGLSPYERIEYVYNAQEKKLYRLKYSNLNRNNSEQPLSSVLLADVDQYRIDVLNPTELDRWPNDMIKNDGQLPRGIKIKVTIRDIEYEWIFSLLNSDYLINNGEAN</sequence>
<dbReference type="Pfam" id="PF11612">
    <property type="entry name" value="T2SSJ"/>
    <property type="match status" value="1"/>
</dbReference>
<dbReference type="AlphaFoldDB" id="A0A8X8GFB1"/>
<dbReference type="InterPro" id="IPR012902">
    <property type="entry name" value="N_methyl_site"/>
</dbReference>
<evidence type="ECO:0000313" key="12">
    <source>
        <dbReference type="Proteomes" id="UP000887320"/>
    </source>
</evidence>
<keyword evidence="6" id="KW-0997">Cell inner membrane</keyword>
<gene>
    <name evidence="11" type="primary">gspJ</name>
    <name evidence="11" type="ORF">KW868_16795</name>
</gene>
<comment type="similarity">
    <text evidence="2">Belongs to the GSP J family.</text>
</comment>
<dbReference type="PANTHER" id="PTHR39583:SF2">
    <property type="entry name" value="TYPE II SECRETION SYSTEM PROTEIN J"/>
    <property type="match status" value="1"/>
</dbReference>
<dbReference type="GO" id="GO:0015628">
    <property type="term" value="P:protein secretion by the type II secretion system"/>
    <property type="evidence" value="ECO:0007669"/>
    <property type="project" value="InterPro"/>
</dbReference>
<organism evidence="11 12">
    <name type="scientific">Acinetobacter guillouiae</name>
    <name type="common">Acinetobacter genomosp. 11</name>
    <dbReference type="NCBI Taxonomy" id="106649"/>
    <lineage>
        <taxon>Bacteria</taxon>
        <taxon>Pseudomonadati</taxon>
        <taxon>Pseudomonadota</taxon>
        <taxon>Gammaproteobacteria</taxon>
        <taxon>Moraxellales</taxon>
        <taxon>Moraxellaceae</taxon>
        <taxon>Acinetobacter</taxon>
    </lineage>
</organism>
<evidence type="ECO:0000256" key="2">
    <source>
        <dbReference type="ARBA" id="ARBA00011084"/>
    </source>
</evidence>
<evidence type="ECO:0000256" key="8">
    <source>
        <dbReference type="ARBA" id="ARBA00022989"/>
    </source>
</evidence>
<evidence type="ECO:0000313" key="11">
    <source>
        <dbReference type="EMBL" id="MCF0266108.1"/>
    </source>
</evidence>
<evidence type="ECO:0000256" key="3">
    <source>
        <dbReference type="ARBA" id="ARBA00021539"/>
    </source>
</evidence>
<dbReference type="Gene3D" id="3.10.610.10">
    <property type="entry name" value="GSPII I/J protein-like"/>
    <property type="match status" value="1"/>
</dbReference>
<dbReference type="InterPro" id="IPR051621">
    <property type="entry name" value="T2SS_protein_J"/>
</dbReference>
<keyword evidence="4" id="KW-1003">Cell membrane</keyword>